<evidence type="ECO:0000256" key="3">
    <source>
        <dbReference type="ARBA" id="ARBA00019615"/>
    </source>
</evidence>
<dbReference type="Proteomes" id="UP000244722">
    <property type="component" value="Unassembled WGS sequence"/>
</dbReference>
<accession>A0A2T6ZV63</accession>
<dbReference type="GO" id="GO:0070847">
    <property type="term" value="C:core mediator complex"/>
    <property type="evidence" value="ECO:0007669"/>
    <property type="project" value="TreeGrafter"/>
</dbReference>
<gene>
    <name evidence="9" type="primary">MED19</name>
    <name evidence="11" type="ORF">B9Z19DRAFT_979725</name>
</gene>
<feature type="compositionally biased region" description="Acidic residues" evidence="10">
    <location>
        <begin position="34"/>
        <end position="45"/>
    </location>
</feature>
<feature type="region of interest" description="Disordered" evidence="10">
    <location>
        <begin position="1"/>
        <end position="91"/>
    </location>
</feature>
<evidence type="ECO:0000256" key="4">
    <source>
        <dbReference type="ARBA" id="ARBA00023015"/>
    </source>
</evidence>
<organism evidence="11 12">
    <name type="scientific">Tuber borchii</name>
    <name type="common">White truffle</name>
    <dbReference type="NCBI Taxonomy" id="42251"/>
    <lineage>
        <taxon>Eukaryota</taxon>
        <taxon>Fungi</taxon>
        <taxon>Dikarya</taxon>
        <taxon>Ascomycota</taxon>
        <taxon>Pezizomycotina</taxon>
        <taxon>Pezizomycetes</taxon>
        <taxon>Pezizales</taxon>
        <taxon>Tuberaceae</taxon>
        <taxon>Tuber</taxon>
    </lineage>
</organism>
<evidence type="ECO:0000256" key="2">
    <source>
        <dbReference type="ARBA" id="ARBA00009259"/>
    </source>
</evidence>
<feature type="compositionally biased region" description="Polar residues" evidence="10">
    <location>
        <begin position="1"/>
        <end position="30"/>
    </location>
</feature>
<reference evidence="11 12" key="1">
    <citation type="submission" date="2017-04" db="EMBL/GenBank/DDBJ databases">
        <title>Draft genome sequence of Tuber borchii Vittad., a whitish edible truffle.</title>
        <authorList>
            <consortium name="DOE Joint Genome Institute"/>
            <person name="Murat C."/>
            <person name="Kuo A."/>
            <person name="Barry K.W."/>
            <person name="Clum A."/>
            <person name="Dockter R.B."/>
            <person name="Fauchery L."/>
            <person name="Iotti M."/>
            <person name="Kohler A."/>
            <person name="Labutti K."/>
            <person name="Lindquist E.A."/>
            <person name="Lipzen A."/>
            <person name="Ohm R.A."/>
            <person name="Wang M."/>
            <person name="Grigoriev I.V."/>
            <person name="Zambonelli A."/>
            <person name="Martin F.M."/>
        </authorList>
    </citation>
    <scope>NUCLEOTIDE SEQUENCE [LARGE SCALE GENOMIC DNA]</scope>
    <source>
        <strain evidence="11 12">Tbo3840</strain>
    </source>
</reference>
<keyword evidence="4 9" id="KW-0805">Transcription regulation</keyword>
<keyword evidence="6 9" id="KW-0804">Transcription</keyword>
<dbReference type="PANTHER" id="PTHR28270">
    <property type="entry name" value="MEDIATOR OF RNA POLYMERASE II TRANSCRIPTION SUBUNIT 19"/>
    <property type="match status" value="1"/>
</dbReference>
<dbReference type="STRING" id="42251.A0A2T6ZV63"/>
<evidence type="ECO:0000256" key="8">
    <source>
        <dbReference type="ARBA" id="ARBA00032018"/>
    </source>
</evidence>
<dbReference type="OrthoDB" id="2160599at2759"/>
<comment type="function">
    <text evidence="9">Component of the Mediator complex, a coactivator involved in the regulated transcription of nearly all RNA polymerase II-dependent genes. Mediator functions as a bridge to convey information from gene-specific regulatory proteins to the basal RNA polymerase II transcription machinery. Mediator is recruited to promoters by direct interactions with regulatory proteins and serves as a scaffold for the assembly of a functional preinitiation complex with RNA polymerase II and the general transcription factors.</text>
</comment>
<evidence type="ECO:0000256" key="9">
    <source>
        <dbReference type="RuleBase" id="RU364151"/>
    </source>
</evidence>
<evidence type="ECO:0000313" key="11">
    <source>
        <dbReference type="EMBL" id="PUU79388.1"/>
    </source>
</evidence>
<proteinExistence type="inferred from homology"/>
<comment type="subunit">
    <text evidence="9">Component of the Mediator complex.</text>
</comment>
<keyword evidence="7 9" id="KW-0539">Nucleus</keyword>
<name>A0A2T6ZV63_TUBBO</name>
<keyword evidence="12" id="KW-1185">Reference proteome</keyword>
<comment type="subcellular location">
    <subcellularLocation>
        <location evidence="1 9">Nucleus</location>
    </subcellularLocation>
</comment>
<feature type="compositionally biased region" description="Gly residues" evidence="10">
    <location>
        <begin position="301"/>
        <end position="321"/>
    </location>
</feature>
<dbReference type="GO" id="GO:0006357">
    <property type="term" value="P:regulation of transcription by RNA polymerase II"/>
    <property type="evidence" value="ECO:0007669"/>
    <property type="project" value="InterPro"/>
</dbReference>
<feature type="compositionally biased region" description="Low complexity" evidence="10">
    <location>
        <begin position="56"/>
        <end position="66"/>
    </location>
</feature>
<keyword evidence="5 9" id="KW-0010">Activator</keyword>
<protein>
    <recommendedName>
        <fullName evidence="3 9">Mediator of RNA polymerase II transcription subunit 19</fullName>
    </recommendedName>
    <alternativeName>
        <fullName evidence="8 9">Mediator complex subunit 19</fullName>
    </alternativeName>
</protein>
<comment type="similarity">
    <text evidence="2 9">Belongs to the Mediator complex subunit 19 family.</text>
</comment>
<evidence type="ECO:0000313" key="12">
    <source>
        <dbReference type="Proteomes" id="UP000244722"/>
    </source>
</evidence>
<sequence>MTSSFSGGSRSLHPTNTIPTPASSAANTVPATFEDNEVDMMDEGSDTGSNKRRRTSSSSYDRTSQTMPPALRHRGNLPDGISPPIPTEQELLSQPDVSPYYLVCSNPRQPSYPDLTDNLLAQYDLSDIANTVARKNPITGAKNKLRKSYKGFIGDLAGKNVVVTKASQTEVEPGGEAGGGGGDYFATLLGFPNEEWRNLQVIGKEISKGIDTGKLRKGLSMGKGDIPGFDASILGLDEESQRRKTPFVGSTAPAIGAAIGTPAHANGSTPGGPSPTGDDGRPKRGKKRRNDGGDDDNGVNGSVGGVASGGGGGNHGPGPGVGPVAVAEGAAWDKREKQKKKRKKVIIPS</sequence>
<evidence type="ECO:0000256" key="10">
    <source>
        <dbReference type="SAM" id="MobiDB-lite"/>
    </source>
</evidence>
<dbReference type="EMBL" id="NESQ01000093">
    <property type="protein sequence ID" value="PUU79388.1"/>
    <property type="molecule type" value="Genomic_DNA"/>
</dbReference>
<evidence type="ECO:0000256" key="1">
    <source>
        <dbReference type="ARBA" id="ARBA00004123"/>
    </source>
</evidence>
<dbReference type="AlphaFoldDB" id="A0A2T6ZV63"/>
<evidence type="ECO:0000256" key="5">
    <source>
        <dbReference type="ARBA" id="ARBA00023159"/>
    </source>
</evidence>
<feature type="region of interest" description="Disordered" evidence="10">
    <location>
        <begin position="258"/>
        <end position="349"/>
    </location>
</feature>
<dbReference type="GO" id="GO:0016592">
    <property type="term" value="C:mediator complex"/>
    <property type="evidence" value="ECO:0007669"/>
    <property type="project" value="InterPro"/>
</dbReference>
<dbReference type="PANTHER" id="PTHR28270:SF1">
    <property type="entry name" value="MEDIATOR OF RNA POLYMERASE II TRANSCRIPTION SUBUNIT 19"/>
    <property type="match status" value="1"/>
</dbReference>
<evidence type="ECO:0000256" key="7">
    <source>
        <dbReference type="ARBA" id="ARBA00023242"/>
    </source>
</evidence>
<dbReference type="InterPro" id="IPR013942">
    <property type="entry name" value="Mediator_Med19_fun"/>
</dbReference>
<evidence type="ECO:0000256" key="6">
    <source>
        <dbReference type="ARBA" id="ARBA00023163"/>
    </source>
</evidence>
<dbReference type="GO" id="GO:0003712">
    <property type="term" value="F:transcription coregulator activity"/>
    <property type="evidence" value="ECO:0007669"/>
    <property type="project" value="InterPro"/>
</dbReference>
<comment type="caution">
    <text evidence="11">The sequence shown here is derived from an EMBL/GenBank/DDBJ whole genome shotgun (WGS) entry which is preliminary data.</text>
</comment>
<feature type="compositionally biased region" description="Basic residues" evidence="10">
    <location>
        <begin position="337"/>
        <end position="349"/>
    </location>
</feature>
<dbReference type="Pfam" id="PF08633">
    <property type="entry name" value="Rox3"/>
    <property type="match status" value="1"/>
</dbReference>